<dbReference type="EMBL" id="JACSQZ010000012">
    <property type="protein sequence ID" value="MBD7914483.1"/>
    <property type="molecule type" value="Genomic_DNA"/>
</dbReference>
<feature type="transmembrane region" description="Helical" evidence="1">
    <location>
        <begin position="116"/>
        <end position="136"/>
    </location>
</feature>
<feature type="transmembrane region" description="Helical" evidence="1">
    <location>
        <begin position="148"/>
        <end position="173"/>
    </location>
</feature>
<sequence length="407" mass="44462">MIKNMLSNRLLRGIFIIIIIFITYNSKNVFANDGTNININNEITEENIILDNEEVNNKLISLYNYINNVKTDVEILNDLDPVEYIKGYIENGEGGFSFKTIINAISSFLFKEIKTVLSLSISIIVIAIICSLIKNLQSAFSNEGISNIAFFACYAILIIILSKSFIVSINIAIDIIKDLSEFMGAILPVLVIMLGSIGGFTQAATMDPIIMGATLLIPRIYTTVIIPLILITFVLEFTNNISSEYKIDNLCKLIKQTTIWMQGIILTIFIGLLTVRGITSSTIDAVTLKTAKFAIDNFIPIVGKAFSDAIASVAGYSLVIKNAVSSIGLVIIIFMMLYPIIKLILLSFVYKLTAAVIEPISDKRITNAIGAAGNSLVLLMSCVLSVSLMFFVLLAIMASAGKFVIGG</sequence>
<gene>
    <name evidence="2" type="primary">spoIIIAE</name>
    <name evidence="2" type="ORF">H9660_04935</name>
</gene>
<dbReference type="RefSeq" id="WP_191749137.1">
    <property type="nucleotide sequence ID" value="NZ_JACSQZ010000012.1"/>
</dbReference>
<evidence type="ECO:0000256" key="1">
    <source>
        <dbReference type="SAM" id="Phobius"/>
    </source>
</evidence>
<organism evidence="2 3">
    <name type="scientific">Clostridium gallinarum</name>
    <dbReference type="NCBI Taxonomy" id="2762246"/>
    <lineage>
        <taxon>Bacteria</taxon>
        <taxon>Bacillati</taxon>
        <taxon>Bacillota</taxon>
        <taxon>Clostridia</taxon>
        <taxon>Eubacteriales</taxon>
        <taxon>Clostridiaceae</taxon>
        <taxon>Clostridium</taxon>
    </lineage>
</organism>
<feature type="transmembrane region" description="Helical" evidence="1">
    <location>
        <begin position="216"/>
        <end position="238"/>
    </location>
</feature>
<dbReference type="NCBIfam" id="TIGR02829">
    <property type="entry name" value="spore_III_AE"/>
    <property type="match status" value="1"/>
</dbReference>
<keyword evidence="3" id="KW-1185">Reference proteome</keyword>
<keyword evidence="1" id="KW-0472">Membrane</keyword>
<dbReference type="InterPro" id="IPR014194">
    <property type="entry name" value="Spore_III_AE"/>
</dbReference>
<comment type="caution">
    <text evidence="2">The sequence shown here is derived from an EMBL/GenBank/DDBJ whole genome shotgun (WGS) entry which is preliminary data.</text>
</comment>
<name>A0ABR8Q238_9CLOT</name>
<evidence type="ECO:0000313" key="2">
    <source>
        <dbReference type="EMBL" id="MBD7914483.1"/>
    </source>
</evidence>
<feature type="transmembrane region" description="Helical" evidence="1">
    <location>
        <begin position="327"/>
        <end position="350"/>
    </location>
</feature>
<accession>A0ABR8Q238</accession>
<keyword evidence="1" id="KW-0812">Transmembrane</keyword>
<proteinExistence type="predicted"/>
<feature type="transmembrane region" description="Helical" evidence="1">
    <location>
        <begin position="376"/>
        <end position="398"/>
    </location>
</feature>
<dbReference type="Pfam" id="PF09546">
    <property type="entry name" value="Spore_III_AE"/>
    <property type="match status" value="1"/>
</dbReference>
<feature type="transmembrane region" description="Helical" evidence="1">
    <location>
        <begin position="185"/>
        <end position="204"/>
    </location>
</feature>
<dbReference type="Proteomes" id="UP000640335">
    <property type="component" value="Unassembled WGS sequence"/>
</dbReference>
<evidence type="ECO:0000313" key="3">
    <source>
        <dbReference type="Proteomes" id="UP000640335"/>
    </source>
</evidence>
<feature type="transmembrane region" description="Helical" evidence="1">
    <location>
        <begin position="298"/>
        <end position="320"/>
    </location>
</feature>
<feature type="transmembrane region" description="Helical" evidence="1">
    <location>
        <begin position="259"/>
        <end position="278"/>
    </location>
</feature>
<feature type="transmembrane region" description="Helical" evidence="1">
    <location>
        <begin position="6"/>
        <end position="24"/>
    </location>
</feature>
<protein>
    <submittedName>
        <fullName evidence="2">Stage III sporulation protein AE</fullName>
    </submittedName>
</protein>
<keyword evidence="1" id="KW-1133">Transmembrane helix</keyword>
<reference evidence="2 3" key="1">
    <citation type="submission" date="2020-08" db="EMBL/GenBank/DDBJ databases">
        <title>A Genomic Blueprint of the Chicken Gut Microbiome.</title>
        <authorList>
            <person name="Gilroy R."/>
            <person name="Ravi A."/>
            <person name="Getino M."/>
            <person name="Pursley I."/>
            <person name="Horton D.L."/>
            <person name="Alikhan N.-F."/>
            <person name="Baker D."/>
            <person name="Gharbi K."/>
            <person name="Hall N."/>
            <person name="Watson M."/>
            <person name="Adriaenssens E.M."/>
            <person name="Foster-Nyarko E."/>
            <person name="Jarju S."/>
            <person name="Secka A."/>
            <person name="Antonio M."/>
            <person name="Oren A."/>
            <person name="Chaudhuri R."/>
            <person name="La Ragione R.M."/>
            <person name="Hildebrand F."/>
            <person name="Pallen M.J."/>
        </authorList>
    </citation>
    <scope>NUCLEOTIDE SEQUENCE [LARGE SCALE GENOMIC DNA]</scope>
    <source>
        <strain evidence="2 3">Sa3CUN1</strain>
    </source>
</reference>